<gene>
    <name evidence="1" type="ORF">D3H55_15495</name>
</gene>
<evidence type="ECO:0000313" key="1">
    <source>
        <dbReference type="EMBL" id="RIW31375.1"/>
    </source>
</evidence>
<dbReference type="Proteomes" id="UP000265801">
    <property type="component" value="Unassembled WGS sequence"/>
</dbReference>
<evidence type="ECO:0000313" key="2">
    <source>
        <dbReference type="Proteomes" id="UP000265801"/>
    </source>
</evidence>
<proteinExistence type="predicted"/>
<protein>
    <submittedName>
        <fullName evidence="1">Uncharacterized protein</fullName>
    </submittedName>
</protein>
<reference evidence="1 2" key="1">
    <citation type="submission" date="2018-09" db="EMBL/GenBank/DDBJ databases">
        <title>Bacillus saliacetes sp. nov., isolated from Thai shrimp paste (Ka-pi).</title>
        <authorList>
            <person name="Daroonpunt R."/>
            <person name="Tanasupawat S."/>
            <person name="Yiamsombut S."/>
        </authorList>
    </citation>
    <scope>NUCLEOTIDE SEQUENCE [LARGE SCALE GENOMIC DNA]</scope>
    <source>
        <strain evidence="1 2">SKP7-4</strain>
    </source>
</reference>
<comment type="caution">
    <text evidence="1">The sequence shown here is derived from an EMBL/GenBank/DDBJ whole genome shotgun (WGS) entry which is preliminary data.</text>
</comment>
<sequence length="138" mass="15805">MVVGFLFLTGCSPDSRDSTIFETLNVSQDEVVPESTLLKREEMDNKTMRYTEMKIADAGEEAARLSAADRFSGLDDHFTSGLLKIIDAEGHEYRAIYIGGNYKENFSAENEYEKAVLEFYRSKDKEDEKPYIEFKVMD</sequence>
<accession>A0A3A1QVF8</accession>
<dbReference type="AlphaFoldDB" id="A0A3A1QVF8"/>
<name>A0A3A1QVF8_9BACI</name>
<organism evidence="1 2">
    <name type="scientific">Bacillus salacetis</name>
    <dbReference type="NCBI Taxonomy" id="2315464"/>
    <lineage>
        <taxon>Bacteria</taxon>
        <taxon>Bacillati</taxon>
        <taxon>Bacillota</taxon>
        <taxon>Bacilli</taxon>
        <taxon>Bacillales</taxon>
        <taxon>Bacillaceae</taxon>
        <taxon>Bacillus</taxon>
    </lineage>
</organism>
<keyword evidence="2" id="KW-1185">Reference proteome</keyword>
<dbReference type="EMBL" id="QXIR01000022">
    <property type="protein sequence ID" value="RIW31375.1"/>
    <property type="molecule type" value="Genomic_DNA"/>
</dbReference>